<proteinExistence type="predicted"/>
<evidence type="ECO:0000313" key="1">
    <source>
        <dbReference type="EMBL" id="KAK8588984.1"/>
    </source>
</evidence>
<reference evidence="1 2" key="1">
    <citation type="journal article" date="2024" name="G3 (Bethesda)">
        <title>Genome assembly of Hibiscus sabdariffa L. provides insights into metabolisms of medicinal natural products.</title>
        <authorList>
            <person name="Kim T."/>
        </authorList>
    </citation>
    <scope>NUCLEOTIDE SEQUENCE [LARGE SCALE GENOMIC DNA]</scope>
    <source>
        <strain evidence="1">TK-2024</strain>
        <tissue evidence="1">Old leaves</tissue>
    </source>
</reference>
<sequence length="79" mass="8893">MVLKIHYAVGSKRSYEGNEERQASHDDDFNVKSVLDSMDTNISEDAGGEDGVYFHNLNFTLLHKLRAIPRYSTGETSTL</sequence>
<organism evidence="1 2">
    <name type="scientific">Hibiscus sabdariffa</name>
    <name type="common">roselle</name>
    <dbReference type="NCBI Taxonomy" id="183260"/>
    <lineage>
        <taxon>Eukaryota</taxon>
        <taxon>Viridiplantae</taxon>
        <taxon>Streptophyta</taxon>
        <taxon>Embryophyta</taxon>
        <taxon>Tracheophyta</taxon>
        <taxon>Spermatophyta</taxon>
        <taxon>Magnoliopsida</taxon>
        <taxon>eudicotyledons</taxon>
        <taxon>Gunneridae</taxon>
        <taxon>Pentapetalae</taxon>
        <taxon>rosids</taxon>
        <taxon>malvids</taxon>
        <taxon>Malvales</taxon>
        <taxon>Malvaceae</taxon>
        <taxon>Malvoideae</taxon>
        <taxon>Hibiscus</taxon>
    </lineage>
</organism>
<dbReference type="EMBL" id="JBBPBM010000004">
    <property type="protein sequence ID" value="KAK8588984.1"/>
    <property type="molecule type" value="Genomic_DNA"/>
</dbReference>
<gene>
    <name evidence="1" type="ORF">V6N12_023393</name>
</gene>
<keyword evidence="2" id="KW-1185">Reference proteome</keyword>
<name>A0ABR2FXK1_9ROSI</name>
<protein>
    <submittedName>
        <fullName evidence="1">Uncharacterized protein</fullName>
    </submittedName>
</protein>
<comment type="caution">
    <text evidence="1">The sequence shown here is derived from an EMBL/GenBank/DDBJ whole genome shotgun (WGS) entry which is preliminary data.</text>
</comment>
<accession>A0ABR2FXK1</accession>
<dbReference type="Proteomes" id="UP001472677">
    <property type="component" value="Unassembled WGS sequence"/>
</dbReference>
<evidence type="ECO:0000313" key="2">
    <source>
        <dbReference type="Proteomes" id="UP001472677"/>
    </source>
</evidence>